<proteinExistence type="predicted"/>
<dbReference type="EMBL" id="WDEH01000042">
    <property type="protein sequence ID" value="KAB6133719.1"/>
    <property type="molecule type" value="Genomic_DNA"/>
</dbReference>
<organism evidence="1 2">
    <name type="scientific">Bacteroides xylanisolvens</name>
    <dbReference type="NCBI Taxonomy" id="371601"/>
    <lineage>
        <taxon>Bacteria</taxon>
        <taxon>Pseudomonadati</taxon>
        <taxon>Bacteroidota</taxon>
        <taxon>Bacteroidia</taxon>
        <taxon>Bacteroidales</taxon>
        <taxon>Bacteroidaceae</taxon>
        <taxon>Bacteroides</taxon>
    </lineage>
</organism>
<gene>
    <name evidence="1" type="ORF">GA424_20175</name>
</gene>
<comment type="caution">
    <text evidence="1">The sequence shown here is derived from an EMBL/GenBank/DDBJ whole genome shotgun (WGS) entry which is preliminary data.</text>
</comment>
<accession>A0A6A2RRU7</accession>
<dbReference type="AlphaFoldDB" id="A0A6A2RRU7"/>
<reference evidence="1 2" key="1">
    <citation type="journal article" date="2019" name="Nat. Med.">
        <title>A library of human gut bacterial isolates paired with longitudinal multiomics data enables mechanistic microbiome research.</title>
        <authorList>
            <person name="Poyet M."/>
            <person name="Groussin M."/>
            <person name="Gibbons S.M."/>
            <person name="Avila-Pacheco J."/>
            <person name="Jiang X."/>
            <person name="Kearney S.M."/>
            <person name="Perrotta A.R."/>
            <person name="Berdy B."/>
            <person name="Zhao S."/>
            <person name="Lieberman T.D."/>
            <person name="Swanson P.K."/>
            <person name="Smith M."/>
            <person name="Roesemann S."/>
            <person name="Alexander J.E."/>
            <person name="Rich S.A."/>
            <person name="Livny J."/>
            <person name="Vlamakis H."/>
            <person name="Clish C."/>
            <person name="Bullock K."/>
            <person name="Deik A."/>
            <person name="Scott J."/>
            <person name="Pierce K.A."/>
            <person name="Xavier R.J."/>
            <person name="Alm E.J."/>
        </authorList>
    </citation>
    <scope>NUCLEOTIDE SEQUENCE [LARGE SCALE GENOMIC DNA]</scope>
    <source>
        <strain evidence="1 2">BIOML-A62</strain>
    </source>
</reference>
<name>A0A6A2RRU7_9BACE</name>
<protein>
    <submittedName>
        <fullName evidence="1">Uncharacterized protein</fullName>
    </submittedName>
</protein>
<dbReference type="RefSeq" id="WP_151921581.1">
    <property type="nucleotide sequence ID" value="NZ_WDEE01000041.1"/>
</dbReference>
<evidence type="ECO:0000313" key="2">
    <source>
        <dbReference type="Proteomes" id="UP000487596"/>
    </source>
</evidence>
<sequence>MKYVNNNKSIFGIYLISPALSFIISINRMYKGDFSVCWIVPFVMATFAYLFPPYSDFARNLDLVYELKDMPVELVFLRNSDFIVPLIERFFVKNNLPIELFRFIYTFIVYYWMNAIFLDMYKKRSLNIREGFYLWCLLFLTISFFVYIINLRTLFVNYALLYSIYRIYYCGKNRYYLLAIFAGFVHFAYIPIVCILFLSKFIHYELSLRRKVILSILIIVLSSLSEMNYFLDIISMLPLNDLIAKKIEIYTVGEWGANGDLTKHMQTTNYIIYTTLGSFSLYYLYFVYLKNYCSNKYEGYITILLGLLLFTAPVTSLFTRYLAFLNSALLLHVIIAYSDGKIPRKYIRNLLCFQLFTTLLNVYANWNCLVNGNIIFLLLPVPLAIFQTYDFLEWCKFRLTDDFNDFINKSIFSR</sequence>
<dbReference type="Proteomes" id="UP000487596">
    <property type="component" value="Unassembled WGS sequence"/>
</dbReference>
<evidence type="ECO:0000313" key="1">
    <source>
        <dbReference type="EMBL" id="KAB6133719.1"/>
    </source>
</evidence>